<dbReference type="Proteomes" id="UP001600107">
    <property type="component" value="Unassembled WGS sequence"/>
</dbReference>
<reference evidence="2 3" key="1">
    <citation type="submission" date="2024-06" db="EMBL/GenBank/DDBJ databases">
        <title>Flavobacterium spp. isolated from glacier.</title>
        <authorList>
            <person name="Han D."/>
        </authorList>
    </citation>
    <scope>NUCLEOTIDE SEQUENCE [LARGE SCALE GENOMIC DNA]</scope>
    <source>
        <strain evidence="2 3">ZS1P70</strain>
    </source>
</reference>
<proteinExistence type="predicted"/>
<dbReference type="InterPro" id="IPR037126">
    <property type="entry name" value="PdaC/RsiV-like_sf"/>
</dbReference>
<dbReference type="RefSeq" id="WP_379852494.1">
    <property type="nucleotide sequence ID" value="NZ_JBHZPY010000012.1"/>
</dbReference>
<dbReference type="Pfam" id="PF11738">
    <property type="entry name" value="DUF3298"/>
    <property type="match status" value="1"/>
</dbReference>
<dbReference type="EMBL" id="JBHZPY010000012">
    <property type="protein sequence ID" value="MFE3872200.1"/>
    <property type="molecule type" value="Genomic_DNA"/>
</dbReference>
<dbReference type="InterPro" id="IPR021729">
    <property type="entry name" value="DUF3298"/>
</dbReference>
<dbReference type="InterPro" id="IPR000157">
    <property type="entry name" value="TIR_dom"/>
</dbReference>
<dbReference type="Pfam" id="PF13676">
    <property type="entry name" value="TIR_2"/>
    <property type="match status" value="1"/>
</dbReference>
<dbReference type="InterPro" id="IPR035897">
    <property type="entry name" value="Toll_tir_struct_dom_sf"/>
</dbReference>
<feature type="domain" description="TIR" evidence="1">
    <location>
        <begin position="1"/>
        <end position="133"/>
    </location>
</feature>
<protein>
    <submittedName>
        <fullName evidence="2">TIR domain-containing protein</fullName>
    </submittedName>
</protein>
<dbReference type="PROSITE" id="PS50104">
    <property type="entry name" value="TIR"/>
    <property type="match status" value="1"/>
</dbReference>
<evidence type="ECO:0000313" key="3">
    <source>
        <dbReference type="Proteomes" id="UP001600107"/>
    </source>
</evidence>
<dbReference type="Gene3D" id="3.90.640.20">
    <property type="entry name" value="Heat-shock cognate protein, ATPase"/>
    <property type="match status" value="1"/>
</dbReference>
<organism evidence="2 3">
    <name type="scientific">Flavobacterium zhoui</name>
    <dbReference type="NCBI Taxonomy" id="3230414"/>
    <lineage>
        <taxon>Bacteria</taxon>
        <taxon>Pseudomonadati</taxon>
        <taxon>Bacteroidota</taxon>
        <taxon>Flavobacteriia</taxon>
        <taxon>Flavobacteriales</taxon>
        <taxon>Flavobacteriaceae</taxon>
        <taxon>Flavobacterium</taxon>
    </lineage>
</organism>
<name>A0ABW6I7F3_9FLAO</name>
<evidence type="ECO:0000259" key="1">
    <source>
        <dbReference type="PROSITE" id="PS50104"/>
    </source>
</evidence>
<dbReference type="Gene3D" id="3.40.50.10140">
    <property type="entry name" value="Toll/interleukin-1 receptor homology (TIR) domain"/>
    <property type="match status" value="1"/>
</dbReference>
<keyword evidence="3" id="KW-1185">Reference proteome</keyword>
<dbReference type="Gene3D" id="3.30.565.40">
    <property type="entry name" value="Fervidobacterium nodosum Rt17-B1 like"/>
    <property type="match status" value="1"/>
</dbReference>
<evidence type="ECO:0000313" key="2">
    <source>
        <dbReference type="EMBL" id="MFE3872200.1"/>
    </source>
</evidence>
<accession>A0ABW6I7F3</accession>
<comment type="caution">
    <text evidence="2">The sequence shown here is derived from an EMBL/GenBank/DDBJ whole genome shotgun (WGS) entry which is preliminary data.</text>
</comment>
<gene>
    <name evidence="2" type="ORF">ACFX5F_13305</name>
</gene>
<sequence>MHDKVFISYAKEDFAFAEKLHDFLEENSFRPWLDKKALLPGQDWNFIIRKALREANYIILLLSSNSVQKRGYIQREFKLALEYYEEKLEEDIYLIPLKINDCEVPDRLSKFQWVEYDSKNCFNLVLTSLSIQRQKYVEFDNKQIAQKELFEYEEKEEVFEYFNKIRFDINNKYFQFIDESNPNLNELNQIIKGKKIEHTTFARKQFHEITGKLIKPYSLQIGWSFDVTFFPNLITKSIVSLSEDSYAYSGGAHGLSYIKAYNYILNPVFEITLDDLFEYDDHETILNFLSNYCYEELRKRYNEWTEPTEQELEEQTPNTLFWEDSLSPEWDKFSNFFISKNDLEIIFNTYSVSGFAFGIQIIPIPYKKILPLLKKSKNLKELIKKLK</sequence>
<dbReference type="SUPFAM" id="SSF52200">
    <property type="entry name" value="Toll/Interleukin receptor TIR domain"/>
    <property type="match status" value="1"/>
</dbReference>